<dbReference type="FunFam" id="3.40.190.290:FF:000001">
    <property type="entry name" value="Transcriptional regulator, LysR family"/>
    <property type="match status" value="1"/>
</dbReference>
<dbReference type="AlphaFoldDB" id="A0A839FC92"/>
<dbReference type="InterPro" id="IPR036388">
    <property type="entry name" value="WH-like_DNA-bd_sf"/>
</dbReference>
<dbReference type="CDD" id="cd08422">
    <property type="entry name" value="PBP2_CrgA_like"/>
    <property type="match status" value="1"/>
</dbReference>
<dbReference type="GO" id="GO:0006351">
    <property type="term" value="P:DNA-templated transcription"/>
    <property type="evidence" value="ECO:0007669"/>
    <property type="project" value="TreeGrafter"/>
</dbReference>
<keyword evidence="4" id="KW-0804">Transcription</keyword>
<dbReference type="InterPro" id="IPR036390">
    <property type="entry name" value="WH_DNA-bd_sf"/>
</dbReference>
<protein>
    <submittedName>
        <fullName evidence="6">DNA-binding transcriptional LysR family regulator</fullName>
    </submittedName>
</protein>
<dbReference type="GO" id="GO:0043565">
    <property type="term" value="F:sequence-specific DNA binding"/>
    <property type="evidence" value="ECO:0007669"/>
    <property type="project" value="TreeGrafter"/>
</dbReference>
<dbReference type="SUPFAM" id="SSF46785">
    <property type="entry name" value="Winged helix' DNA-binding domain"/>
    <property type="match status" value="1"/>
</dbReference>
<evidence type="ECO:0000256" key="2">
    <source>
        <dbReference type="ARBA" id="ARBA00023015"/>
    </source>
</evidence>
<dbReference type="Pfam" id="PF03466">
    <property type="entry name" value="LysR_substrate"/>
    <property type="match status" value="1"/>
</dbReference>
<dbReference type="Gene3D" id="3.40.190.290">
    <property type="match status" value="1"/>
</dbReference>
<evidence type="ECO:0000313" key="7">
    <source>
        <dbReference type="Proteomes" id="UP000550401"/>
    </source>
</evidence>
<feature type="domain" description="HTH lysR-type" evidence="5">
    <location>
        <begin position="1"/>
        <end position="61"/>
    </location>
</feature>
<dbReference type="PROSITE" id="PS50931">
    <property type="entry name" value="HTH_LYSR"/>
    <property type="match status" value="1"/>
</dbReference>
<dbReference type="InterPro" id="IPR058163">
    <property type="entry name" value="LysR-type_TF_proteobact-type"/>
</dbReference>
<evidence type="ECO:0000313" key="6">
    <source>
        <dbReference type="EMBL" id="MBA8889741.1"/>
    </source>
</evidence>
<gene>
    <name evidence="6" type="ORF">FHW12_003988</name>
</gene>
<evidence type="ECO:0000256" key="4">
    <source>
        <dbReference type="ARBA" id="ARBA00023163"/>
    </source>
</evidence>
<comment type="caution">
    <text evidence="6">The sequence shown here is derived from an EMBL/GenBank/DDBJ whole genome shotgun (WGS) entry which is preliminary data.</text>
</comment>
<evidence type="ECO:0000256" key="1">
    <source>
        <dbReference type="ARBA" id="ARBA00009437"/>
    </source>
</evidence>
<sequence length="310" mass="33653">MIRNQLAEIACFVEVAHRLSFAQAAVRLGMHVSGVSRAVAALESRLGVRLLQRTTRQVGLTEAGRTHLARCEGLLAEIAEAEAAASASGGALRGRLRASIPSGLGLAHLTPRIGEFVAAHPELELDLHLSNRNVDLVEEAFDVAIRVGELRDSRLVARRLGDSRRVLVASAAYLATAGQPRRPADLERHACLVLDVGAIADRWELRRRRRRETLRVPPRVRSNNALALLDACRAGAGIALLPQFVVAGDLADGRLVRVLDAWTAIEQGIFAIYPGNRFIPAKVRAFVAFVEHCVRDVGGGARPPKRSTRR</sequence>
<dbReference type="PANTHER" id="PTHR30537">
    <property type="entry name" value="HTH-TYPE TRANSCRIPTIONAL REGULATOR"/>
    <property type="match status" value="1"/>
</dbReference>
<accession>A0A839FC92</accession>
<evidence type="ECO:0000256" key="3">
    <source>
        <dbReference type="ARBA" id="ARBA00023125"/>
    </source>
</evidence>
<dbReference type="EMBL" id="JACGXL010000008">
    <property type="protein sequence ID" value="MBA8889741.1"/>
    <property type="molecule type" value="Genomic_DNA"/>
</dbReference>
<keyword evidence="7" id="KW-1185">Reference proteome</keyword>
<dbReference type="Proteomes" id="UP000550401">
    <property type="component" value="Unassembled WGS sequence"/>
</dbReference>
<dbReference type="PANTHER" id="PTHR30537:SF5">
    <property type="entry name" value="HTH-TYPE TRANSCRIPTIONAL ACTIVATOR TTDR-RELATED"/>
    <property type="match status" value="1"/>
</dbReference>
<keyword evidence="3 6" id="KW-0238">DNA-binding</keyword>
<proteinExistence type="inferred from homology"/>
<dbReference type="GO" id="GO:0003700">
    <property type="term" value="F:DNA-binding transcription factor activity"/>
    <property type="evidence" value="ECO:0007669"/>
    <property type="project" value="InterPro"/>
</dbReference>
<dbReference type="SUPFAM" id="SSF53850">
    <property type="entry name" value="Periplasmic binding protein-like II"/>
    <property type="match status" value="1"/>
</dbReference>
<reference evidence="6 7" key="1">
    <citation type="submission" date="2020-07" db="EMBL/GenBank/DDBJ databases">
        <title>Genomic Encyclopedia of Type Strains, Phase IV (KMG-V): Genome sequencing to study the core and pangenomes of soil and plant-associated prokaryotes.</title>
        <authorList>
            <person name="Whitman W."/>
        </authorList>
    </citation>
    <scope>NUCLEOTIDE SEQUENCE [LARGE SCALE GENOMIC DNA]</scope>
    <source>
        <strain evidence="6 7">RH2WT43</strain>
    </source>
</reference>
<dbReference type="Gene3D" id="1.10.10.10">
    <property type="entry name" value="Winged helix-like DNA-binding domain superfamily/Winged helix DNA-binding domain"/>
    <property type="match status" value="1"/>
</dbReference>
<dbReference type="InterPro" id="IPR000847">
    <property type="entry name" value="LysR_HTH_N"/>
</dbReference>
<name>A0A839FC92_9GAMM</name>
<dbReference type="RefSeq" id="WP_182532782.1">
    <property type="nucleotide sequence ID" value="NZ_JACGXL010000008.1"/>
</dbReference>
<evidence type="ECO:0000259" key="5">
    <source>
        <dbReference type="PROSITE" id="PS50931"/>
    </source>
</evidence>
<comment type="similarity">
    <text evidence="1">Belongs to the LysR transcriptional regulatory family.</text>
</comment>
<organism evidence="6 7">
    <name type="scientific">Dokdonella fugitiva</name>
    <dbReference type="NCBI Taxonomy" id="328517"/>
    <lineage>
        <taxon>Bacteria</taxon>
        <taxon>Pseudomonadati</taxon>
        <taxon>Pseudomonadota</taxon>
        <taxon>Gammaproteobacteria</taxon>
        <taxon>Lysobacterales</taxon>
        <taxon>Rhodanobacteraceae</taxon>
        <taxon>Dokdonella</taxon>
    </lineage>
</organism>
<keyword evidence="2" id="KW-0805">Transcription regulation</keyword>
<dbReference type="Pfam" id="PF00126">
    <property type="entry name" value="HTH_1"/>
    <property type="match status" value="1"/>
</dbReference>
<dbReference type="FunFam" id="1.10.10.10:FF:000001">
    <property type="entry name" value="LysR family transcriptional regulator"/>
    <property type="match status" value="1"/>
</dbReference>
<dbReference type="InterPro" id="IPR005119">
    <property type="entry name" value="LysR_subst-bd"/>
</dbReference>